<keyword evidence="1" id="KW-0663">Pyridoxal phosphate</keyword>
<dbReference type="Proteomes" id="UP000694844">
    <property type="component" value="Chromosome 1"/>
</dbReference>
<evidence type="ECO:0000256" key="1">
    <source>
        <dbReference type="ARBA" id="ARBA00022898"/>
    </source>
</evidence>
<dbReference type="AlphaFoldDB" id="A0A8B8E0T1"/>
<dbReference type="GeneID" id="111131074"/>
<dbReference type="RefSeq" id="XP_022334137.1">
    <property type="nucleotide sequence ID" value="XM_022478429.1"/>
</dbReference>
<dbReference type="Gene3D" id="3.90.1150.10">
    <property type="entry name" value="Aspartate Aminotransferase, domain 1"/>
    <property type="match status" value="1"/>
</dbReference>
<dbReference type="Gene3D" id="3.40.640.10">
    <property type="entry name" value="Type I PLP-dependent aspartate aminotransferase-like (Major domain)"/>
    <property type="match status" value="1"/>
</dbReference>
<dbReference type="SUPFAM" id="SSF53383">
    <property type="entry name" value="PLP-dependent transferases"/>
    <property type="match status" value="1"/>
</dbReference>
<dbReference type="InterPro" id="IPR015422">
    <property type="entry name" value="PyrdxlP-dep_Trfase_small"/>
</dbReference>
<gene>
    <name evidence="4" type="primary">LOC111131074</name>
</gene>
<sequence length="398" mass="45696">MDLSKIEFGARMKTECFHFEEGYIFVNHGAYGEVPVKIRDKQKQLLDTMNDNTGKYFREVTPRMYMEAITAAAAFLGADPNNLVLVQNATSGVNTVLRAFPWKQGDEILTTTYTYKAVQNTCHRMSQLSIGCKVHQFEIRFPISDESELTKAMTSCLDQNPNIKLAILDHITSSTALVFPLKKMIEECRKRGVLVLVDGAHAPGQMEIHLEELRPDFYTGDFHKWMYTPRGCAFLWVHKDHQGWCTPLVTSNKYKEGFQMEFCEQGTRDDIPYFLIPEAIQFYKDVGGMDKINRYKRELLGPASAMLAERLQTRLLEIPDSMVAPGMRLVLLPEYQGYPKTVEGSEKLFLDLTHFHKTNTAIFCVQGELYIRLSVNIYNEMADYERLAEVLCQLPRKH</sequence>
<accession>A0A8B8E0T1</accession>
<proteinExistence type="predicted"/>
<name>A0A8B8E0T1_CRAVI</name>
<keyword evidence="3" id="KW-1185">Reference proteome</keyword>
<organism evidence="3 4">
    <name type="scientific">Crassostrea virginica</name>
    <name type="common">Eastern oyster</name>
    <dbReference type="NCBI Taxonomy" id="6565"/>
    <lineage>
        <taxon>Eukaryota</taxon>
        <taxon>Metazoa</taxon>
        <taxon>Spiralia</taxon>
        <taxon>Lophotrochozoa</taxon>
        <taxon>Mollusca</taxon>
        <taxon>Bivalvia</taxon>
        <taxon>Autobranchia</taxon>
        <taxon>Pteriomorphia</taxon>
        <taxon>Ostreida</taxon>
        <taxon>Ostreoidea</taxon>
        <taxon>Ostreidae</taxon>
        <taxon>Crassostrea</taxon>
    </lineage>
</organism>
<reference evidence="3" key="1">
    <citation type="submission" date="2024-06" db="UniProtKB">
        <authorList>
            <consortium name="RefSeq"/>
        </authorList>
    </citation>
    <scope>NUCLEOTIDE SEQUENCE [LARGE SCALE GENOMIC DNA]</scope>
</reference>
<dbReference type="InterPro" id="IPR015424">
    <property type="entry name" value="PyrdxlP-dep_Trfase"/>
</dbReference>
<dbReference type="PANTHER" id="PTHR43092:SF4">
    <property type="entry name" value="AMINOTRANSFERASE CLASS V DOMAIN-CONTAINING PROTEIN"/>
    <property type="match status" value="1"/>
</dbReference>
<dbReference type="Pfam" id="PF00266">
    <property type="entry name" value="Aminotran_5"/>
    <property type="match status" value="1"/>
</dbReference>
<dbReference type="OrthoDB" id="5978656at2759"/>
<dbReference type="InterPro" id="IPR015421">
    <property type="entry name" value="PyrdxlP-dep_Trfase_major"/>
</dbReference>
<dbReference type="InterPro" id="IPR000192">
    <property type="entry name" value="Aminotrans_V_dom"/>
</dbReference>
<reference evidence="4" key="2">
    <citation type="submission" date="2025-08" db="UniProtKB">
        <authorList>
            <consortium name="RefSeq"/>
        </authorList>
    </citation>
    <scope>IDENTIFICATION</scope>
    <source>
        <tissue evidence="4">Whole sample</tissue>
    </source>
</reference>
<evidence type="ECO:0000313" key="3">
    <source>
        <dbReference type="Proteomes" id="UP000694844"/>
    </source>
</evidence>
<dbReference type="PANTHER" id="PTHR43092">
    <property type="entry name" value="L-CYSTEINE DESULFHYDRASE"/>
    <property type="match status" value="1"/>
</dbReference>
<evidence type="ECO:0000313" key="4">
    <source>
        <dbReference type="RefSeq" id="XP_022334137.1"/>
    </source>
</evidence>
<feature type="domain" description="Aminotransferase class V" evidence="2">
    <location>
        <begin position="63"/>
        <end position="317"/>
    </location>
</feature>
<evidence type="ECO:0000259" key="2">
    <source>
        <dbReference type="Pfam" id="PF00266"/>
    </source>
</evidence>
<protein>
    <submittedName>
        <fullName evidence="4">Hercynylcysteine sulfoxide lyase-like isoform X2</fullName>
    </submittedName>
</protein>